<evidence type="ECO:0000256" key="1">
    <source>
        <dbReference type="ARBA" id="ARBA00005986"/>
    </source>
</evidence>
<protein>
    <recommendedName>
        <fullName evidence="4">EthD domain-containing protein</fullName>
    </recommendedName>
</protein>
<proteinExistence type="inferred from homology"/>
<evidence type="ECO:0008006" key="4">
    <source>
        <dbReference type="Google" id="ProtNLM"/>
    </source>
</evidence>
<reference evidence="2 3" key="1">
    <citation type="submission" date="2015-09" db="EMBL/GenBank/DDBJ databases">
        <title>Host preference determinants of Valsa canker pathogens revealed by comparative genomics.</title>
        <authorList>
            <person name="Yin Z."/>
            <person name="Huang L."/>
        </authorList>
    </citation>
    <scope>NUCLEOTIDE SEQUENCE [LARGE SCALE GENOMIC DNA]</scope>
    <source>
        <strain evidence="2 3">03-1</strain>
    </source>
</reference>
<comment type="caution">
    <text evidence="2">The sequence shown here is derived from an EMBL/GenBank/DDBJ whole genome shotgun (WGS) entry which is preliminary data.</text>
</comment>
<dbReference type="NCBIfam" id="TIGR02118">
    <property type="entry name" value="EthD family reductase"/>
    <property type="match status" value="1"/>
</dbReference>
<dbReference type="STRING" id="356882.A0A423W8C1"/>
<evidence type="ECO:0000313" key="3">
    <source>
        <dbReference type="Proteomes" id="UP000283895"/>
    </source>
</evidence>
<dbReference type="InterPro" id="IPR011008">
    <property type="entry name" value="Dimeric_a/b-barrel"/>
</dbReference>
<keyword evidence="3" id="KW-1185">Reference proteome</keyword>
<sequence>MSSILVSVLYPSAPNATFDMEYYQTKHMPLVSAKWANFGLKQYFVADLRAAPGPYSIQTTMVWEGTLENFQKAVAETGAEVMGDVANFSSEKPTLLTGTVLMSN</sequence>
<dbReference type="AlphaFoldDB" id="A0A423W8C1"/>
<dbReference type="GO" id="GO:0016491">
    <property type="term" value="F:oxidoreductase activity"/>
    <property type="evidence" value="ECO:0007669"/>
    <property type="project" value="InterPro"/>
</dbReference>
<evidence type="ECO:0000313" key="2">
    <source>
        <dbReference type="EMBL" id="ROV99553.1"/>
    </source>
</evidence>
<dbReference type="InterPro" id="IPR009799">
    <property type="entry name" value="EthD_dom"/>
</dbReference>
<dbReference type="Gene3D" id="3.30.70.100">
    <property type="match status" value="1"/>
</dbReference>
<dbReference type="PANTHER" id="PTHR40260:SF2">
    <property type="entry name" value="BLR8190 PROTEIN"/>
    <property type="match status" value="1"/>
</dbReference>
<dbReference type="PANTHER" id="PTHR40260">
    <property type="entry name" value="BLR8190 PROTEIN"/>
    <property type="match status" value="1"/>
</dbReference>
<dbReference type="EMBL" id="LKEA01000023">
    <property type="protein sequence ID" value="ROV99553.1"/>
    <property type="molecule type" value="Genomic_DNA"/>
</dbReference>
<accession>A0A423W8C1</accession>
<organism evidence="2 3">
    <name type="scientific">Cytospora schulzeri</name>
    <dbReference type="NCBI Taxonomy" id="448051"/>
    <lineage>
        <taxon>Eukaryota</taxon>
        <taxon>Fungi</taxon>
        <taxon>Dikarya</taxon>
        <taxon>Ascomycota</taxon>
        <taxon>Pezizomycotina</taxon>
        <taxon>Sordariomycetes</taxon>
        <taxon>Sordariomycetidae</taxon>
        <taxon>Diaporthales</taxon>
        <taxon>Cytosporaceae</taxon>
        <taxon>Cytospora</taxon>
    </lineage>
</organism>
<dbReference type="OrthoDB" id="4892971at2759"/>
<gene>
    <name evidence="2" type="ORF">VMCG_06356</name>
</gene>
<comment type="similarity">
    <text evidence="1">Belongs to the tpcK family.</text>
</comment>
<dbReference type="Proteomes" id="UP000283895">
    <property type="component" value="Unassembled WGS sequence"/>
</dbReference>
<dbReference type="SUPFAM" id="SSF54909">
    <property type="entry name" value="Dimeric alpha+beta barrel"/>
    <property type="match status" value="1"/>
</dbReference>
<name>A0A423W8C1_9PEZI</name>